<comment type="subcellular location">
    <subcellularLocation>
        <location evidence="1">Membrane</location>
        <topology evidence="1">Multi-pass membrane protein</topology>
    </subcellularLocation>
</comment>
<gene>
    <name evidence="7" type="ORF">L486_06049</name>
</gene>
<evidence type="ECO:0000313" key="8">
    <source>
        <dbReference type="Proteomes" id="UP000092583"/>
    </source>
</evidence>
<dbReference type="Pfam" id="PF07690">
    <property type="entry name" value="MFS_1"/>
    <property type="match status" value="1"/>
</dbReference>
<evidence type="ECO:0000256" key="4">
    <source>
        <dbReference type="ARBA" id="ARBA00023136"/>
    </source>
</evidence>
<dbReference type="SUPFAM" id="SSF103473">
    <property type="entry name" value="MFS general substrate transporter"/>
    <property type="match status" value="1"/>
</dbReference>
<feature type="transmembrane region" description="Helical" evidence="6">
    <location>
        <begin position="155"/>
        <end position="172"/>
    </location>
</feature>
<feature type="region of interest" description="Disordered" evidence="5">
    <location>
        <begin position="1"/>
        <end position="42"/>
    </location>
</feature>
<dbReference type="GO" id="GO:0022857">
    <property type="term" value="F:transmembrane transporter activity"/>
    <property type="evidence" value="ECO:0007669"/>
    <property type="project" value="InterPro"/>
</dbReference>
<evidence type="ECO:0000256" key="2">
    <source>
        <dbReference type="ARBA" id="ARBA00022692"/>
    </source>
</evidence>
<keyword evidence="8" id="KW-1185">Reference proteome</keyword>
<proteinExistence type="predicted"/>
<evidence type="ECO:0000256" key="5">
    <source>
        <dbReference type="SAM" id="MobiDB-lite"/>
    </source>
</evidence>
<dbReference type="InterPro" id="IPR049680">
    <property type="entry name" value="FLVCR1-2_SLC49-like"/>
</dbReference>
<evidence type="ECO:0000256" key="3">
    <source>
        <dbReference type="ARBA" id="ARBA00022989"/>
    </source>
</evidence>
<dbReference type="InterPro" id="IPR036259">
    <property type="entry name" value="MFS_trans_sf"/>
</dbReference>
<feature type="transmembrane region" description="Helical" evidence="6">
    <location>
        <begin position="224"/>
        <end position="245"/>
    </location>
</feature>
<name>A0A1B9IKA9_9TREE</name>
<feature type="transmembrane region" description="Helical" evidence="6">
    <location>
        <begin position="399"/>
        <end position="419"/>
    </location>
</feature>
<feature type="compositionally biased region" description="Polar residues" evidence="5">
    <location>
        <begin position="512"/>
        <end position="523"/>
    </location>
</feature>
<dbReference type="AlphaFoldDB" id="A0A1B9IKA9"/>
<reference evidence="8" key="2">
    <citation type="submission" date="2013-12" db="EMBL/GenBank/DDBJ databases">
        <title>Evolution of pathogenesis and genome organization in the Tremellales.</title>
        <authorList>
            <person name="Cuomo C."/>
            <person name="Litvintseva A."/>
            <person name="Heitman J."/>
            <person name="Chen Y."/>
            <person name="Sun S."/>
            <person name="Springer D."/>
            <person name="Dromer F."/>
            <person name="Young S."/>
            <person name="Zeng Q."/>
            <person name="Chapman S."/>
            <person name="Gujja S."/>
            <person name="Saif S."/>
            <person name="Birren B."/>
        </authorList>
    </citation>
    <scope>NUCLEOTIDE SEQUENCE [LARGE SCALE GENOMIC DNA]</scope>
    <source>
        <strain evidence="8">CBS 10435</strain>
    </source>
</reference>
<reference evidence="7 8" key="1">
    <citation type="submission" date="2013-07" db="EMBL/GenBank/DDBJ databases">
        <title>The Genome Sequence of Kwoniella mangroviensis CBS10435.</title>
        <authorList>
            <consortium name="The Broad Institute Genome Sequencing Platform"/>
            <person name="Cuomo C."/>
            <person name="Litvintseva A."/>
            <person name="Chen Y."/>
            <person name="Heitman J."/>
            <person name="Sun S."/>
            <person name="Springer D."/>
            <person name="Dromer F."/>
            <person name="Young S.K."/>
            <person name="Zeng Q."/>
            <person name="Gargeya S."/>
            <person name="Fitzgerald M."/>
            <person name="Abouelleil A."/>
            <person name="Alvarado L."/>
            <person name="Berlin A.M."/>
            <person name="Chapman S.B."/>
            <person name="Dewar J."/>
            <person name="Goldberg J."/>
            <person name="Griggs A."/>
            <person name="Gujja S."/>
            <person name="Hansen M."/>
            <person name="Howarth C."/>
            <person name="Imamovic A."/>
            <person name="Larimer J."/>
            <person name="McCowan C."/>
            <person name="Murphy C."/>
            <person name="Pearson M."/>
            <person name="Priest M."/>
            <person name="Roberts A."/>
            <person name="Saif S."/>
            <person name="Shea T."/>
            <person name="Sykes S."/>
            <person name="Wortman J."/>
            <person name="Nusbaum C."/>
            <person name="Birren B."/>
        </authorList>
    </citation>
    <scope>NUCLEOTIDE SEQUENCE [LARGE SCALE GENOMIC DNA]</scope>
    <source>
        <strain evidence="7 8">CBS 10435</strain>
    </source>
</reference>
<feature type="compositionally biased region" description="Polar residues" evidence="5">
    <location>
        <begin position="14"/>
        <end position="25"/>
    </location>
</feature>
<dbReference type="InterPro" id="IPR011701">
    <property type="entry name" value="MFS"/>
</dbReference>
<dbReference type="PANTHER" id="PTHR10924">
    <property type="entry name" value="MAJOR FACILITATOR SUPERFAMILY PROTEIN-RELATED"/>
    <property type="match status" value="1"/>
</dbReference>
<feature type="region of interest" description="Disordered" evidence="5">
    <location>
        <begin position="500"/>
        <end position="523"/>
    </location>
</feature>
<feature type="transmembrane region" description="Helical" evidence="6">
    <location>
        <begin position="373"/>
        <end position="393"/>
    </location>
</feature>
<feature type="transmembrane region" description="Helical" evidence="6">
    <location>
        <begin position="184"/>
        <end position="203"/>
    </location>
</feature>
<evidence type="ECO:0000256" key="1">
    <source>
        <dbReference type="ARBA" id="ARBA00004141"/>
    </source>
</evidence>
<accession>A0A1B9IKA9</accession>
<organism evidence="7 8">
    <name type="scientific">Kwoniella mangroviensis CBS 10435</name>
    <dbReference type="NCBI Taxonomy" id="1331196"/>
    <lineage>
        <taxon>Eukaryota</taxon>
        <taxon>Fungi</taxon>
        <taxon>Dikarya</taxon>
        <taxon>Basidiomycota</taxon>
        <taxon>Agaricomycotina</taxon>
        <taxon>Tremellomycetes</taxon>
        <taxon>Tremellales</taxon>
        <taxon>Cryptococcaceae</taxon>
        <taxon>Kwoniella</taxon>
    </lineage>
</organism>
<keyword evidence="3 6" id="KW-1133">Transmembrane helix</keyword>
<evidence type="ECO:0000313" key="7">
    <source>
        <dbReference type="EMBL" id="OCF56108.1"/>
    </source>
</evidence>
<evidence type="ECO:0000256" key="6">
    <source>
        <dbReference type="SAM" id="Phobius"/>
    </source>
</evidence>
<feature type="transmembrane region" description="Helical" evidence="6">
    <location>
        <begin position="129"/>
        <end position="148"/>
    </location>
</feature>
<dbReference type="EMBL" id="KV700091">
    <property type="protein sequence ID" value="OCF56108.1"/>
    <property type="molecule type" value="Genomic_DNA"/>
</dbReference>
<dbReference type="OrthoDB" id="422206at2759"/>
<dbReference type="Gene3D" id="1.20.1250.20">
    <property type="entry name" value="MFS general substrate transporter like domains"/>
    <property type="match status" value="2"/>
</dbReference>
<sequence>MSNHPFSQHRLKSEPTTEITTSHTSLLEHTKSNEHGSSPTSKKDIHIHAHDGIIQTGHELPLLSLNPNAINPNTTPAPPVQTKLYKRRFFVLAELSLLNVIVSWCWLTFSSVSGTSSGFFNVSESTINWLSTGFLFAFVVASPVVLWVLNRSTKAAMVIASSLLILGSWLRYLGSKVPSNHNRGFGIVVFGQIIIGFAQPFVLSAPTRLSHQWFGDRERITATALASLCNPLGGALGQLIGPFIATEPDKVPNMVLYVAIITTVISIPSIFLPSSPPLPPTTTPFNDTKIDLRTLKVLFSNLSFHLIAWPFIIYVASFNATSSLLNQILEPYGFSEDQAGIDGAIMIVVGLVAAAIASPILDRFTTGRPGVKLIVIKLCVVIISIMYVLFIFLPSTRKLVGPAIISALIGSTSFILLPLALEMLADTTWPIGPEVSSTICWAISQLIGGCLLVSMTALKGHKKNHPDQSMYRSLVLQAVLCCVVAPLPLCLGLWGTGRNSRDPKRVEGSDGIDTSESTENSAT</sequence>
<feature type="transmembrane region" description="Helical" evidence="6">
    <location>
        <begin position="251"/>
        <end position="272"/>
    </location>
</feature>
<keyword evidence="2 6" id="KW-0812">Transmembrane</keyword>
<feature type="transmembrane region" description="Helical" evidence="6">
    <location>
        <begin position="298"/>
        <end position="320"/>
    </location>
</feature>
<dbReference type="PANTHER" id="PTHR10924:SF6">
    <property type="entry name" value="SOLUTE CARRIER FAMILY 49 MEMBER A3"/>
    <property type="match status" value="1"/>
</dbReference>
<dbReference type="GO" id="GO:0016020">
    <property type="term" value="C:membrane"/>
    <property type="evidence" value="ECO:0007669"/>
    <property type="project" value="UniProtKB-SubCell"/>
</dbReference>
<feature type="transmembrane region" description="Helical" evidence="6">
    <location>
        <begin position="340"/>
        <end position="361"/>
    </location>
</feature>
<feature type="transmembrane region" description="Helical" evidence="6">
    <location>
        <begin position="439"/>
        <end position="458"/>
    </location>
</feature>
<feature type="transmembrane region" description="Helical" evidence="6">
    <location>
        <begin position="89"/>
        <end position="109"/>
    </location>
</feature>
<keyword evidence="4 6" id="KW-0472">Membrane</keyword>
<feature type="transmembrane region" description="Helical" evidence="6">
    <location>
        <begin position="470"/>
        <end position="495"/>
    </location>
</feature>
<dbReference type="Proteomes" id="UP000092583">
    <property type="component" value="Unassembled WGS sequence"/>
</dbReference>
<evidence type="ECO:0008006" key="9">
    <source>
        <dbReference type="Google" id="ProtNLM"/>
    </source>
</evidence>
<protein>
    <recommendedName>
        <fullName evidence="9">Major facilitator superfamily (MFS) profile domain-containing protein</fullName>
    </recommendedName>
</protein>